<dbReference type="GO" id="GO:0046872">
    <property type="term" value="F:metal ion binding"/>
    <property type="evidence" value="ECO:0007669"/>
    <property type="project" value="UniProtKB-KW"/>
</dbReference>
<proteinExistence type="inferred from homology"/>
<evidence type="ECO:0000313" key="11">
    <source>
        <dbReference type="Proteomes" id="UP000013827"/>
    </source>
</evidence>
<evidence type="ECO:0000256" key="1">
    <source>
        <dbReference type="ARBA" id="ARBA00009762"/>
    </source>
</evidence>
<evidence type="ECO:0000256" key="6">
    <source>
        <dbReference type="ARBA" id="ARBA00022705"/>
    </source>
</evidence>
<name>A0A0D3JYT8_EMIH1</name>
<dbReference type="Proteomes" id="UP000013827">
    <property type="component" value="Unassembled WGS sequence"/>
</dbReference>
<dbReference type="GO" id="GO:0006269">
    <property type="term" value="P:DNA replication, synthesis of primer"/>
    <property type="evidence" value="ECO:0007669"/>
    <property type="project" value="UniProtKB-KW"/>
</dbReference>
<evidence type="ECO:0000256" key="5">
    <source>
        <dbReference type="ARBA" id="ARBA00022695"/>
    </source>
</evidence>
<dbReference type="PANTHER" id="PTHR10536">
    <property type="entry name" value="DNA PRIMASE SMALL SUBUNIT"/>
    <property type="match status" value="1"/>
</dbReference>
<dbReference type="PaxDb" id="2903-EOD28673"/>
<organism evidence="10 11">
    <name type="scientific">Emiliania huxleyi (strain CCMP1516)</name>
    <dbReference type="NCBI Taxonomy" id="280463"/>
    <lineage>
        <taxon>Eukaryota</taxon>
        <taxon>Haptista</taxon>
        <taxon>Haptophyta</taxon>
        <taxon>Prymnesiophyceae</taxon>
        <taxon>Isochrysidales</taxon>
        <taxon>Noelaerhabdaceae</taxon>
        <taxon>Emiliania</taxon>
    </lineage>
</organism>
<sequence length="451" mass="49841">MSAPPSGSGSQPPPAPASENFSPELLRMYYDRVFPAAAMCRWLGYGTAQLADTGARLLQRREFSFTTGDDVYIRYLSYENEAGLKKDLLAKLPHKIDIGAIFSAPPSDHKKYKLFEPKQRELIIDIDLTDYDFLEVDVKRLETCDRCWPLMALAMRVLERALREDFGRGLGSGGGGRRQGARAQGHILCVYSGRRGIHLWVCDARARRIPSMKCLGSFQVRGAVADYLGPVLAPATGRFAIRTPMHPSLARAYKDELEPFFHSHMLKGEAAGGVCGGASRRQKKLLAMLENEQIAEQLLDAFEKRPAMSGAERWKRIKSECKTPKLAAVLTEVVFTYTYPRLDVNVSKGMNHLLKSPWCVHPKTGRVCVPVNVSECEEFDPSSVPTLKTIADDLDAGGASLKDGRDISRTRLAPFEAAFDAFLAKCENAIRGERAREKAAAPLASSGAELF</sequence>
<dbReference type="OMA" id="MSCAAHV"/>
<dbReference type="AlphaFoldDB" id="A0A0D3JYT8"/>
<keyword evidence="6 9" id="KW-0235">DNA replication</keyword>
<evidence type="ECO:0000256" key="2">
    <source>
        <dbReference type="ARBA" id="ARBA00022478"/>
    </source>
</evidence>
<dbReference type="KEGG" id="ehx:EMIHUDRAFT_73048"/>
<dbReference type="EC" id="2.7.7.-" evidence="9"/>
<dbReference type="Gene3D" id="3.90.920.10">
    <property type="entry name" value="DNA primase, PRIM domain"/>
    <property type="match status" value="1"/>
</dbReference>
<evidence type="ECO:0000313" key="10">
    <source>
        <dbReference type="EnsemblProtists" id="EOD28673"/>
    </source>
</evidence>
<dbReference type="GO" id="GO:0005658">
    <property type="term" value="C:alpha DNA polymerase:primase complex"/>
    <property type="evidence" value="ECO:0007669"/>
    <property type="project" value="UniProtKB-ARBA"/>
</dbReference>
<keyword evidence="5" id="KW-0548">Nucleotidyltransferase</keyword>
<keyword evidence="7" id="KW-0479">Metal-binding</keyword>
<dbReference type="CDD" id="cd04860">
    <property type="entry name" value="AE_Prim_S"/>
    <property type="match status" value="1"/>
</dbReference>
<dbReference type="NCBIfam" id="TIGR00335">
    <property type="entry name" value="primase_sml"/>
    <property type="match status" value="1"/>
</dbReference>
<dbReference type="RefSeq" id="XP_005781102.1">
    <property type="nucleotide sequence ID" value="XM_005781045.1"/>
</dbReference>
<evidence type="ECO:0000256" key="9">
    <source>
        <dbReference type="RuleBase" id="RU003514"/>
    </source>
</evidence>
<dbReference type="GO" id="GO:0003899">
    <property type="term" value="F:DNA-directed RNA polymerase activity"/>
    <property type="evidence" value="ECO:0007669"/>
    <property type="project" value="InterPro"/>
</dbReference>
<dbReference type="Pfam" id="PF01896">
    <property type="entry name" value="DNA_primase_S"/>
    <property type="match status" value="1"/>
</dbReference>
<dbReference type="HOGENOM" id="CLU_028288_3_2_1"/>
<dbReference type="InterPro" id="IPR014052">
    <property type="entry name" value="DNA_primase_ssu_euk/arc"/>
</dbReference>
<evidence type="ECO:0000256" key="3">
    <source>
        <dbReference type="ARBA" id="ARBA00022515"/>
    </source>
</evidence>
<evidence type="ECO:0000256" key="8">
    <source>
        <dbReference type="ARBA" id="ARBA00023163"/>
    </source>
</evidence>
<dbReference type="SUPFAM" id="SSF56747">
    <property type="entry name" value="Prim-pol domain"/>
    <property type="match status" value="1"/>
</dbReference>
<dbReference type="STRING" id="2903.R1D017"/>
<keyword evidence="3 9" id="KW-0639">Primosome</keyword>
<evidence type="ECO:0000256" key="4">
    <source>
        <dbReference type="ARBA" id="ARBA00022679"/>
    </source>
</evidence>
<keyword evidence="8" id="KW-0804">Transcription</keyword>
<dbReference type="InterPro" id="IPR002755">
    <property type="entry name" value="DNA_primase_S"/>
</dbReference>
<keyword evidence="2 9" id="KW-0240">DNA-directed RNA polymerase</keyword>
<dbReference type="eggNOG" id="KOG2851">
    <property type="taxonomic scope" value="Eukaryota"/>
</dbReference>
<protein>
    <recommendedName>
        <fullName evidence="9">DNA primase</fullName>
        <ecNumber evidence="9">2.7.7.-</ecNumber>
    </recommendedName>
</protein>
<keyword evidence="11" id="KW-1185">Reference proteome</keyword>
<accession>A0A0D3JYT8</accession>
<dbReference type="GeneID" id="17274219"/>
<evidence type="ECO:0000256" key="7">
    <source>
        <dbReference type="ARBA" id="ARBA00022723"/>
    </source>
</evidence>
<reference evidence="11" key="1">
    <citation type="journal article" date="2013" name="Nature">
        <title>Pan genome of the phytoplankton Emiliania underpins its global distribution.</title>
        <authorList>
            <person name="Read B.A."/>
            <person name="Kegel J."/>
            <person name="Klute M.J."/>
            <person name="Kuo A."/>
            <person name="Lefebvre S.C."/>
            <person name="Maumus F."/>
            <person name="Mayer C."/>
            <person name="Miller J."/>
            <person name="Monier A."/>
            <person name="Salamov A."/>
            <person name="Young J."/>
            <person name="Aguilar M."/>
            <person name="Claverie J.M."/>
            <person name="Frickenhaus S."/>
            <person name="Gonzalez K."/>
            <person name="Herman E.K."/>
            <person name="Lin Y.C."/>
            <person name="Napier J."/>
            <person name="Ogata H."/>
            <person name="Sarno A.F."/>
            <person name="Shmutz J."/>
            <person name="Schroeder D."/>
            <person name="de Vargas C."/>
            <person name="Verret F."/>
            <person name="von Dassow P."/>
            <person name="Valentin K."/>
            <person name="Van de Peer Y."/>
            <person name="Wheeler G."/>
            <person name="Dacks J.B."/>
            <person name="Delwiche C.F."/>
            <person name="Dyhrman S.T."/>
            <person name="Glockner G."/>
            <person name="John U."/>
            <person name="Richards T."/>
            <person name="Worden A.Z."/>
            <person name="Zhang X."/>
            <person name="Grigoriev I.V."/>
            <person name="Allen A.E."/>
            <person name="Bidle K."/>
            <person name="Borodovsky M."/>
            <person name="Bowler C."/>
            <person name="Brownlee C."/>
            <person name="Cock J.M."/>
            <person name="Elias M."/>
            <person name="Gladyshev V.N."/>
            <person name="Groth M."/>
            <person name="Guda C."/>
            <person name="Hadaegh A."/>
            <person name="Iglesias-Rodriguez M.D."/>
            <person name="Jenkins J."/>
            <person name="Jones B.M."/>
            <person name="Lawson T."/>
            <person name="Leese F."/>
            <person name="Lindquist E."/>
            <person name="Lobanov A."/>
            <person name="Lomsadze A."/>
            <person name="Malik S.B."/>
            <person name="Marsh M.E."/>
            <person name="Mackinder L."/>
            <person name="Mock T."/>
            <person name="Mueller-Roeber B."/>
            <person name="Pagarete A."/>
            <person name="Parker M."/>
            <person name="Probert I."/>
            <person name="Quesneville H."/>
            <person name="Raines C."/>
            <person name="Rensing S.A."/>
            <person name="Riano-Pachon D.M."/>
            <person name="Richier S."/>
            <person name="Rokitta S."/>
            <person name="Shiraiwa Y."/>
            <person name="Soanes D.M."/>
            <person name="van der Giezen M."/>
            <person name="Wahlund T.M."/>
            <person name="Williams B."/>
            <person name="Wilson W."/>
            <person name="Wolfe G."/>
            <person name="Wurch L.L."/>
        </authorList>
    </citation>
    <scope>NUCLEOTIDE SEQUENCE</scope>
</reference>
<keyword evidence="4 9" id="KW-0808">Transferase</keyword>
<dbReference type="EnsemblProtists" id="EOD28673">
    <property type="protein sequence ID" value="EOD28673"/>
    <property type="gene ID" value="EMIHUDRAFT_73048"/>
</dbReference>
<reference evidence="10" key="2">
    <citation type="submission" date="2024-10" db="UniProtKB">
        <authorList>
            <consortium name="EnsemblProtists"/>
        </authorList>
    </citation>
    <scope>IDENTIFICATION</scope>
</reference>
<comment type="similarity">
    <text evidence="1 9">Belongs to the eukaryotic-type primase small subunit family.</text>
</comment>